<evidence type="ECO:0000313" key="3">
    <source>
        <dbReference type="Proteomes" id="UP000050794"/>
    </source>
</evidence>
<evidence type="ECO:0000313" key="2">
    <source>
        <dbReference type="EMBL" id="VDM29660.1"/>
    </source>
</evidence>
<dbReference type="AlphaFoldDB" id="A0A183U623"/>
<reference evidence="2 3" key="2">
    <citation type="submission" date="2018-11" db="EMBL/GenBank/DDBJ databases">
        <authorList>
            <consortium name="Pathogen Informatics"/>
        </authorList>
    </citation>
    <scope>NUCLEOTIDE SEQUENCE [LARGE SCALE GENOMIC DNA]</scope>
</reference>
<gene>
    <name evidence="2" type="ORF">TCNE_LOCUS3943</name>
</gene>
<dbReference type="Proteomes" id="UP000050794">
    <property type="component" value="Unassembled WGS sequence"/>
</dbReference>
<sequence>MLKMLEITFQKKFLGREALLRQNETGISKRFVQLLVDRHDMETDPWPQAGGVIYRDGKPIGRTASAAYGYTLGCQVCIGYIENEQFGVTPEFISKGEYEIDIAGERFAVRVNQHSPTLPMISSELPAHYLPTQ</sequence>
<keyword evidence="3" id="KW-1185">Reference proteome</keyword>
<dbReference type="SUPFAM" id="SSF101790">
    <property type="entry name" value="Aminomethyltransferase beta-barrel domain"/>
    <property type="match status" value="1"/>
</dbReference>
<feature type="domain" description="Aminomethyltransferase C-terminal" evidence="1">
    <location>
        <begin position="29"/>
        <end position="112"/>
    </location>
</feature>
<dbReference type="InterPro" id="IPR013977">
    <property type="entry name" value="GcvT_C"/>
</dbReference>
<dbReference type="EMBL" id="UYWY01005759">
    <property type="protein sequence ID" value="VDM29660.1"/>
    <property type="molecule type" value="Genomic_DNA"/>
</dbReference>
<protein>
    <submittedName>
        <fullName evidence="4">GCV_T_C domain-containing protein</fullName>
    </submittedName>
</protein>
<dbReference type="InterPro" id="IPR028896">
    <property type="entry name" value="GcvT/YgfZ/DmdA"/>
</dbReference>
<dbReference type="Gene3D" id="2.40.30.110">
    <property type="entry name" value="Aminomethyltransferase beta-barrel domains"/>
    <property type="match status" value="1"/>
</dbReference>
<dbReference type="GO" id="GO:0005739">
    <property type="term" value="C:mitochondrion"/>
    <property type="evidence" value="ECO:0007669"/>
    <property type="project" value="TreeGrafter"/>
</dbReference>
<dbReference type="PANTHER" id="PTHR43757">
    <property type="entry name" value="AMINOMETHYLTRANSFERASE"/>
    <property type="match status" value="1"/>
</dbReference>
<accession>A0A183U623</accession>
<dbReference type="WBParaSite" id="TCNE_0000394301-mRNA-1">
    <property type="protein sequence ID" value="TCNE_0000394301-mRNA-1"/>
    <property type="gene ID" value="TCNE_0000394301"/>
</dbReference>
<organism evidence="3 4">
    <name type="scientific">Toxocara canis</name>
    <name type="common">Canine roundworm</name>
    <dbReference type="NCBI Taxonomy" id="6265"/>
    <lineage>
        <taxon>Eukaryota</taxon>
        <taxon>Metazoa</taxon>
        <taxon>Ecdysozoa</taxon>
        <taxon>Nematoda</taxon>
        <taxon>Chromadorea</taxon>
        <taxon>Rhabditida</taxon>
        <taxon>Spirurina</taxon>
        <taxon>Ascaridomorpha</taxon>
        <taxon>Ascaridoidea</taxon>
        <taxon>Toxocaridae</taxon>
        <taxon>Toxocara</taxon>
    </lineage>
</organism>
<evidence type="ECO:0000259" key="1">
    <source>
        <dbReference type="Pfam" id="PF08669"/>
    </source>
</evidence>
<name>A0A183U623_TOXCA</name>
<reference evidence="4" key="1">
    <citation type="submission" date="2016-06" db="UniProtKB">
        <authorList>
            <consortium name="WormBaseParasite"/>
        </authorList>
    </citation>
    <scope>IDENTIFICATION</scope>
</reference>
<dbReference type="InterPro" id="IPR029043">
    <property type="entry name" value="GcvT/YgfZ_C"/>
</dbReference>
<evidence type="ECO:0000313" key="4">
    <source>
        <dbReference type="WBParaSite" id="TCNE_0000394301-mRNA-1"/>
    </source>
</evidence>
<proteinExistence type="predicted"/>
<dbReference type="Pfam" id="PF08669">
    <property type="entry name" value="GCV_T_C"/>
    <property type="match status" value="1"/>
</dbReference>
<dbReference type="PANTHER" id="PTHR43757:SF15">
    <property type="entry name" value="PYRUVATE DEHYDROGENASE PHOSPHATASE REGULATORY SUBUNIT, MITOCHONDRIAL-LIKE"/>
    <property type="match status" value="1"/>
</dbReference>